<keyword evidence="6" id="KW-1185">Reference proteome</keyword>
<dbReference type="PANTHER" id="PTHR11412">
    <property type="entry name" value="MACROGLOBULIN / COMPLEMENT"/>
    <property type="match status" value="1"/>
</dbReference>
<dbReference type="Proteomes" id="UP001195483">
    <property type="component" value="Unassembled WGS sequence"/>
</dbReference>
<dbReference type="AlphaFoldDB" id="A0AAE0TC84"/>
<reference evidence="5" key="1">
    <citation type="journal article" date="2021" name="Genome Biol. Evol.">
        <title>A High-Quality Reference Genome for a Parasitic Bivalve with Doubly Uniparental Inheritance (Bivalvia: Unionida).</title>
        <authorList>
            <person name="Smith C.H."/>
        </authorList>
    </citation>
    <scope>NUCLEOTIDE SEQUENCE</scope>
    <source>
        <strain evidence="5">CHS0354</strain>
    </source>
</reference>
<reference evidence="5" key="2">
    <citation type="journal article" date="2021" name="Genome Biol. Evol.">
        <title>Developing a high-quality reference genome for a parasitic bivalve with doubly uniparental inheritance (Bivalvia: Unionida).</title>
        <authorList>
            <person name="Smith C.H."/>
        </authorList>
    </citation>
    <scope>NUCLEOTIDE SEQUENCE</scope>
    <source>
        <strain evidence="5">CHS0354</strain>
        <tissue evidence="5">Mantle</tissue>
    </source>
</reference>
<evidence type="ECO:0000256" key="1">
    <source>
        <dbReference type="ARBA" id="ARBA00022729"/>
    </source>
</evidence>
<dbReference type="Gene3D" id="2.60.40.10">
    <property type="entry name" value="Immunoglobulins"/>
    <property type="match status" value="1"/>
</dbReference>
<feature type="domain" description="Macroglobulin" evidence="4">
    <location>
        <begin position="8"/>
        <end position="74"/>
    </location>
</feature>
<dbReference type="InterPro" id="IPR013783">
    <property type="entry name" value="Ig-like_fold"/>
</dbReference>
<comment type="caution">
    <text evidence="5">The sequence shown here is derived from an EMBL/GenBank/DDBJ whole genome shotgun (WGS) entry which is preliminary data.</text>
</comment>
<reference evidence="5" key="3">
    <citation type="submission" date="2023-05" db="EMBL/GenBank/DDBJ databases">
        <authorList>
            <person name="Smith C.H."/>
        </authorList>
    </citation>
    <scope>NUCLEOTIDE SEQUENCE</scope>
    <source>
        <strain evidence="5">CHS0354</strain>
        <tissue evidence="5">Mantle</tissue>
    </source>
</reference>
<dbReference type="InterPro" id="IPR041555">
    <property type="entry name" value="MG3"/>
</dbReference>
<protein>
    <recommendedName>
        <fullName evidence="4">Macroglobulin domain-containing protein</fullName>
    </recommendedName>
</protein>
<dbReference type="InterPro" id="IPR050473">
    <property type="entry name" value="A2M/Complement_sys"/>
</dbReference>
<evidence type="ECO:0000259" key="4">
    <source>
        <dbReference type="Pfam" id="PF17791"/>
    </source>
</evidence>
<dbReference type="Pfam" id="PF17791">
    <property type="entry name" value="MG3"/>
    <property type="match status" value="1"/>
</dbReference>
<feature type="signal peptide" evidence="3">
    <location>
        <begin position="1"/>
        <end position="19"/>
    </location>
</feature>
<dbReference type="Gene3D" id="2.60.40.1940">
    <property type="match status" value="1"/>
</dbReference>
<sequence length="242" mass="27812">MTILFVVVMTTTMMISTKAFKKRTRAKYTFGKGVEGKVSIMIKQKWYYETVGISQEGSIDGEFQYIVSVESLRQTFNYIDYQTFEILAMVTETLTGQSANATADITFYDRQEKIQFSDTLPTNFKPGLIYTGFIKVFKQDDTPLPYPSGNVTLHQSFFVKTKSNVKEETTNEVDESIMQNKFFPFPYSEPEKEIKMPPLVLVIPVNGIVKFDINPFINVNRISLQVRGILLFIVHIVKLMNR</sequence>
<proteinExistence type="predicted"/>
<evidence type="ECO:0000313" key="6">
    <source>
        <dbReference type="Proteomes" id="UP001195483"/>
    </source>
</evidence>
<name>A0AAE0TC84_9BIVA</name>
<keyword evidence="2" id="KW-0882">Thioester bond</keyword>
<gene>
    <name evidence="5" type="ORF">CHS0354_016726</name>
</gene>
<evidence type="ECO:0000313" key="5">
    <source>
        <dbReference type="EMBL" id="KAK3607702.1"/>
    </source>
</evidence>
<keyword evidence="1 3" id="KW-0732">Signal</keyword>
<evidence type="ECO:0000256" key="3">
    <source>
        <dbReference type="SAM" id="SignalP"/>
    </source>
</evidence>
<dbReference type="PANTHER" id="PTHR11412:SF136">
    <property type="entry name" value="CD109 ANTIGEN"/>
    <property type="match status" value="1"/>
</dbReference>
<feature type="chain" id="PRO_5042184451" description="Macroglobulin domain-containing protein" evidence="3">
    <location>
        <begin position="20"/>
        <end position="242"/>
    </location>
</feature>
<dbReference type="EMBL" id="JAEAOA010001030">
    <property type="protein sequence ID" value="KAK3607702.1"/>
    <property type="molecule type" value="Genomic_DNA"/>
</dbReference>
<organism evidence="5 6">
    <name type="scientific">Potamilus streckersoni</name>
    <dbReference type="NCBI Taxonomy" id="2493646"/>
    <lineage>
        <taxon>Eukaryota</taxon>
        <taxon>Metazoa</taxon>
        <taxon>Spiralia</taxon>
        <taxon>Lophotrochozoa</taxon>
        <taxon>Mollusca</taxon>
        <taxon>Bivalvia</taxon>
        <taxon>Autobranchia</taxon>
        <taxon>Heteroconchia</taxon>
        <taxon>Palaeoheterodonta</taxon>
        <taxon>Unionida</taxon>
        <taxon>Unionoidea</taxon>
        <taxon>Unionidae</taxon>
        <taxon>Ambleminae</taxon>
        <taxon>Lampsilini</taxon>
        <taxon>Potamilus</taxon>
    </lineage>
</organism>
<evidence type="ECO:0000256" key="2">
    <source>
        <dbReference type="ARBA" id="ARBA00022966"/>
    </source>
</evidence>
<accession>A0AAE0TC84</accession>